<dbReference type="EMBL" id="JASAOG010000288">
    <property type="protein sequence ID" value="KAK0041114.1"/>
    <property type="molecule type" value="Genomic_DNA"/>
</dbReference>
<feature type="domain" description="Cyclin-D1-binding protein 1-like N-terminal" evidence="7">
    <location>
        <begin position="51"/>
        <end position="187"/>
    </location>
</feature>
<dbReference type="InterPro" id="IPR026907">
    <property type="entry name" value="GCIP-like"/>
</dbReference>
<dbReference type="Gene3D" id="1.20.1410.10">
    <property type="entry name" value="I/LWEQ domain"/>
    <property type="match status" value="1"/>
</dbReference>
<reference evidence="9" key="1">
    <citation type="journal article" date="2023" name="PLoS Negl. Trop. Dis.">
        <title>A genome sequence for Biomphalaria pfeifferi, the major vector snail for the human-infecting parasite Schistosoma mansoni.</title>
        <authorList>
            <person name="Bu L."/>
            <person name="Lu L."/>
            <person name="Laidemitt M.R."/>
            <person name="Zhang S.M."/>
            <person name="Mutuku M."/>
            <person name="Mkoji G."/>
            <person name="Steinauer M."/>
            <person name="Loker E.S."/>
        </authorList>
    </citation>
    <scope>NUCLEOTIDE SEQUENCE</scope>
    <source>
        <strain evidence="9">KasaAsao</strain>
    </source>
</reference>
<comment type="caution">
    <text evidence="9">The sequence shown here is derived from an EMBL/GenBank/DDBJ whole genome shotgun (WGS) entry which is preliminary data.</text>
</comment>
<evidence type="ECO:0000259" key="7">
    <source>
        <dbReference type="Pfam" id="PF13324"/>
    </source>
</evidence>
<gene>
    <name evidence="9" type="ORF">Bpfe_029481</name>
</gene>
<evidence type="ECO:0000256" key="2">
    <source>
        <dbReference type="ARBA" id="ARBA00004496"/>
    </source>
</evidence>
<evidence type="ECO:0000259" key="8">
    <source>
        <dbReference type="Pfam" id="PF20936"/>
    </source>
</evidence>
<keyword evidence="4" id="KW-0963">Cytoplasm</keyword>
<dbReference type="Pfam" id="PF20936">
    <property type="entry name" value="GCIP_C"/>
    <property type="match status" value="1"/>
</dbReference>
<evidence type="ECO:0000256" key="5">
    <source>
        <dbReference type="ARBA" id="ARBA00023242"/>
    </source>
</evidence>
<evidence type="ECO:0000313" key="10">
    <source>
        <dbReference type="Proteomes" id="UP001233172"/>
    </source>
</evidence>
<dbReference type="Gene3D" id="1.20.1420.10">
    <property type="entry name" value="Talin, central domain"/>
    <property type="match status" value="1"/>
</dbReference>
<dbReference type="GO" id="GO:0005737">
    <property type="term" value="C:cytoplasm"/>
    <property type="evidence" value="ECO:0007669"/>
    <property type="project" value="UniProtKB-SubCell"/>
</dbReference>
<reference evidence="9" key="2">
    <citation type="submission" date="2023-04" db="EMBL/GenBank/DDBJ databases">
        <authorList>
            <person name="Bu L."/>
            <person name="Lu L."/>
            <person name="Laidemitt M.R."/>
            <person name="Zhang S.M."/>
            <person name="Mutuku M."/>
            <person name="Mkoji G."/>
            <person name="Steinauer M."/>
            <person name="Loker E.S."/>
        </authorList>
    </citation>
    <scope>NUCLEOTIDE SEQUENCE</scope>
    <source>
        <strain evidence="9">KasaAsao</strain>
        <tissue evidence="9">Whole Snail</tissue>
    </source>
</reference>
<dbReference type="InterPro" id="IPR049318">
    <property type="entry name" value="GCIP_C"/>
</dbReference>
<evidence type="ECO:0000313" key="9">
    <source>
        <dbReference type="EMBL" id="KAK0041114.1"/>
    </source>
</evidence>
<evidence type="ECO:0000256" key="6">
    <source>
        <dbReference type="ARBA" id="ARBA00023306"/>
    </source>
</evidence>
<keyword evidence="10" id="KW-1185">Reference proteome</keyword>
<dbReference type="Pfam" id="PF13324">
    <property type="entry name" value="GCIP_N"/>
    <property type="match status" value="1"/>
</dbReference>
<evidence type="ECO:0000256" key="1">
    <source>
        <dbReference type="ARBA" id="ARBA00004123"/>
    </source>
</evidence>
<sequence>MASNNIVVLQHDDIFKTLQNHIQLVSAQINEGTCTREDSVDFNKYTYWNNVAAIFKVLSMETTKISLAFSKKPFPSNKNTEALVHELEKTMLALVSIYYTLPLTQGVTLRCHFKQAVLHVLDHLEKFVATLSDCFHSKEGDERIQWTGGVWEAASLELIRDNKECVANKLRERYELVDDALEELEEACSNEGVEVDTETDLTPAEPWSEQDKRVVNSCPGIVKTMKNVLKKAQECVDKHGNVETQDGINTLDELAALTCDVSSLVDDFVSAIYVPLNYATFVSNGTVLSDSTRSILKFLRDSNLTTNEDEKWLDILSRACDHNLDKLKSNSSPATEPATDQNVD</sequence>
<comment type="similarity">
    <text evidence="3">Belongs to the CCNDBP1 family.</text>
</comment>
<dbReference type="PANTHER" id="PTHR15492:SF1">
    <property type="entry name" value="CYCLIN-D1-BINDING PROTEIN 1"/>
    <property type="match status" value="1"/>
</dbReference>
<dbReference type="InterPro" id="IPR049317">
    <property type="entry name" value="GCIP-like_N"/>
</dbReference>
<dbReference type="AlphaFoldDB" id="A0AAD8ARK5"/>
<dbReference type="Proteomes" id="UP001233172">
    <property type="component" value="Unassembled WGS sequence"/>
</dbReference>
<accession>A0AAD8ARK5</accession>
<feature type="domain" description="Cyclin-D1-binding protein 1-like C-terminal" evidence="8">
    <location>
        <begin position="201"/>
        <end position="296"/>
    </location>
</feature>
<organism evidence="9 10">
    <name type="scientific">Biomphalaria pfeifferi</name>
    <name type="common">Bloodfluke planorb</name>
    <name type="synonym">Freshwater snail</name>
    <dbReference type="NCBI Taxonomy" id="112525"/>
    <lineage>
        <taxon>Eukaryota</taxon>
        <taxon>Metazoa</taxon>
        <taxon>Spiralia</taxon>
        <taxon>Lophotrochozoa</taxon>
        <taxon>Mollusca</taxon>
        <taxon>Gastropoda</taxon>
        <taxon>Heterobranchia</taxon>
        <taxon>Euthyneura</taxon>
        <taxon>Panpulmonata</taxon>
        <taxon>Hygrophila</taxon>
        <taxon>Lymnaeoidea</taxon>
        <taxon>Planorbidae</taxon>
        <taxon>Biomphalaria</taxon>
    </lineage>
</organism>
<evidence type="ECO:0000256" key="3">
    <source>
        <dbReference type="ARBA" id="ARBA00008940"/>
    </source>
</evidence>
<evidence type="ECO:0000256" key="4">
    <source>
        <dbReference type="ARBA" id="ARBA00022490"/>
    </source>
</evidence>
<dbReference type="GO" id="GO:0005634">
    <property type="term" value="C:nucleus"/>
    <property type="evidence" value="ECO:0007669"/>
    <property type="project" value="UniProtKB-SubCell"/>
</dbReference>
<keyword evidence="6" id="KW-0131">Cell cycle</keyword>
<name>A0AAD8ARK5_BIOPF</name>
<comment type="subcellular location">
    <subcellularLocation>
        <location evidence="2">Cytoplasm</location>
    </subcellularLocation>
    <subcellularLocation>
        <location evidence="1">Nucleus</location>
    </subcellularLocation>
</comment>
<protein>
    <submittedName>
        <fullName evidence="9">Cyclin-D1-binding protein 1</fullName>
    </submittedName>
</protein>
<dbReference type="PANTHER" id="PTHR15492">
    <property type="entry name" value="CYCLIN D1-BINDING PROTEIN 1"/>
    <property type="match status" value="1"/>
</dbReference>
<proteinExistence type="inferred from homology"/>
<keyword evidence="5" id="KW-0539">Nucleus</keyword>